<sequence>MADAIALKAVSFVYDGFPMSFDLRVEAGTLLALIGPSGAGKSTLLNLIAGFERPSAGKIHLMGEDVTALPSAKRPVTTLFQDNNLFTHLDVQTNIALGVDPRGRLTAAEKTAVSAALEQVDLTGFERRLPSELSGGQRQRVALARALVMDRPILALDEPFAALGPAQRREMLGLIDEMRRTRGLTVLLVSHHPDEARLAADRTAFIDKGRVVAEDRTDLLLARIDLPGLTDYLGDYD</sequence>
<accession>A0ABW5DT96</accession>
<evidence type="ECO:0000256" key="5">
    <source>
        <dbReference type="ARBA" id="ARBA00022840"/>
    </source>
</evidence>
<feature type="domain" description="ABC transporter" evidence="8">
    <location>
        <begin position="5"/>
        <end position="233"/>
    </location>
</feature>
<evidence type="ECO:0000256" key="4">
    <source>
        <dbReference type="ARBA" id="ARBA00022741"/>
    </source>
</evidence>
<keyword evidence="3" id="KW-0997">Cell inner membrane</keyword>
<evidence type="ECO:0000256" key="2">
    <source>
        <dbReference type="ARBA" id="ARBA00022475"/>
    </source>
</evidence>
<dbReference type="PANTHER" id="PTHR42781">
    <property type="entry name" value="SPERMIDINE/PUTRESCINE IMPORT ATP-BINDING PROTEIN POTA"/>
    <property type="match status" value="1"/>
</dbReference>
<evidence type="ECO:0000256" key="1">
    <source>
        <dbReference type="ARBA" id="ARBA00022448"/>
    </source>
</evidence>
<dbReference type="PANTHER" id="PTHR42781:SF1">
    <property type="entry name" value="THIAMINE IMPORT ATP-BINDING PROTEIN THIQ"/>
    <property type="match status" value="1"/>
</dbReference>
<dbReference type="RefSeq" id="WP_379875470.1">
    <property type="nucleotide sequence ID" value="NZ_JBHUIP010000004.1"/>
</dbReference>
<dbReference type="PROSITE" id="PS00211">
    <property type="entry name" value="ABC_TRANSPORTER_1"/>
    <property type="match status" value="1"/>
</dbReference>
<dbReference type="InterPro" id="IPR003593">
    <property type="entry name" value="AAA+_ATPase"/>
</dbReference>
<evidence type="ECO:0000256" key="7">
    <source>
        <dbReference type="ARBA" id="ARBA00023136"/>
    </source>
</evidence>
<dbReference type="InterPro" id="IPR005968">
    <property type="entry name" value="Thiamine_ABC_ThiQ"/>
</dbReference>
<keyword evidence="10" id="KW-1185">Reference proteome</keyword>
<protein>
    <submittedName>
        <fullName evidence="9">Thiamine ABC transporter ATP-binding protein</fullName>
    </submittedName>
</protein>
<dbReference type="Proteomes" id="UP001597295">
    <property type="component" value="Unassembled WGS sequence"/>
</dbReference>
<keyword evidence="7" id="KW-0472">Membrane</keyword>
<keyword evidence="4" id="KW-0547">Nucleotide-binding</keyword>
<gene>
    <name evidence="9" type="primary">thiQ</name>
    <name evidence="9" type="ORF">ACFSM5_06385</name>
</gene>
<evidence type="ECO:0000313" key="9">
    <source>
        <dbReference type="EMBL" id="MFD2262510.1"/>
    </source>
</evidence>
<dbReference type="Pfam" id="PF00005">
    <property type="entry name" value="ABC_tran"/>
    <property type="match status" value="1"/>
</dbReference>
<keyword evidence="1" id="KW-0813">Transport</keyword>
<evidence type="ECO:0000256" key="6">
    <source>
        <dbReference type="ARBA" id="ARBA00022967"/>
    </source>
</evidence>
<dbReference type="InterPro" id="IPR050093">
    <property type="entry name" value="ABC_SmlMolc_Importer"/>
</dbReference>
<comment type="caution">
    <text evidence="9">The sequence shown here is derived from an EMBL/GenBank/DDBJ whole genome shotgun (WGS) entry which is preliminary data.</text>
</comment>
<dbReference type="InterPro" id="IPR017871">
    <property type="entry name" value="ABC_transporter-like_CS"/>
</dbReference>
<dbReference type="SUPFAM" id="SSF52540">
    <property type="entry name" value="P-loop containing nucleoside triphosphate hydrolases"/>
    <property type="match status" value="1"/>
</dbReference>
<evidence type="ECO:0000313" key="10">
    <source>
        <dbReference type="Proteomes" id="UP001597295"/>
    </source>
</evidence>
<dbReference type="NCBIfam" id="TIGR01277">
    <property type="entry name" value="thiQ"/>
    <property type="match status" value="1"/>
</dbReference>
<keyword evidence="2" id="KW-1003">Cell membrane</keyword>
<dbReference type="SMART" id="SM00382">
    <property type="entry name" value="AAA"/>
    <property type="match status" value="1"/>
</dbReference>
<evidence type="ECO:0000256" key="3">
    <source>
        <dbReference type="ARBA" id="ARBA00022519"/>
    </source>
</evidence>
<dbReference type="GO" id="GO:0005524">
    <property type="term" value="F:ATP binding"/>
    <property type="evidence" value="ECO:0007669"/>
    <property type="project" value="UniProtKB-KW"/>
</dbReference>
<dbReference type="InterPro" id="IPR003439">
    <property type="entry name" value="ABC_transporter-like_ATP-bd"/>
</dbReference>
<dbReference type="InterPro" id="IPR027417">
    <property type="entry name" value="P-loop_NTPase"/>
</dbReference>
<keyword evidence="6" id="KW-1278">Translocase</keyword>
<name>A0ABW5DT96_9PROT</name>
<dbReference type="Gene3D" id="3.40.50.300">
    <property type="entry name" value="P-loop containing nucleotide triphosphate hydrolases"/>
    <property type="match status" value="1"/>
</dbReference>
<reference evidence="10" key="1">
    <citation type="journal article" date="2019" name="Int. J. Syst. Evol. Microbiol.">
        <title>The Global Catalogue of Microorganisms (GCM) 10K type strain sequencing project: providing services to taxonomists for standard genome sequencing and annotation.</title>
        <authorList>
            <consortium name="The Broad Institute Genomics Platform"/>
            <consortium name="The Broad Institute Genome Sequencing Center for Infectious Disease"/>
            <person name="Wu L."/>
            <person name="Ma J."/>
        </authorList>
    </citation>
    <scope>NUCLEOTIDE SEQUENCE [LARGE SCALE GENOMIC DNA]</scope>
    <source>
        <strain evidence="10">CGMCC 1.19062</strain>
    </source>
</reference>
<keyword evidence="5 9" id="KW-0067">ATP-binding</keyword>
<evidence type="ECO:0000259" key="8">
    <source>
        <dbReference type="PROSITE" id="PS50893"/>
    </source>
</evidence>
<proteinExistence type="predicted"/>
<organism evidence="9 10">
    <name type="scientific">Lacibacterium aquatile</name>
    <dbReference type="NCBI Taxonomy" id="1168082"/>
    <lineage>
        <taxon>Bacteria</taxon>
        <taxon>Pseudomonadati</taxon>
        <taxon>Pseudomonadota</taxon>
        <taxon>Alphaproteobacteria</taxon>
        <taxon>Rhodospirillales</taxon>
        <taxon>Rhodospirillaceae</taxon>
    </lineage>
</organism>
<dbReference type="EMBL" id="JBHUIP010000004">
    <property type="protein sequence ID" value="MFD2262510.1"/>
    <property type="molecule type" value="Genomic_DNA"/>
</dbReference>
<dbReference type="PROSITE" id="PS50893">
    <property type="entry name" value="ABC_TRANSPORTER_2"/>
    <property type="match status" value="1"/>
</dbReference>